<dbReference type="InterPro" id="IPR015421">
    <property type="entry name" value="PyrdxlP-dep_Trfase_major"/>
</dbReference>
<name>A0A1W0A5E9_9STRA</name>
<evidence type="ECO:0000259" key="1">
    <source>
        <dbReference type="Pfam" id="PF00266"/>
    </source>
</evidence>
<dbReference type="InterPro" id="IPR000192">
    <property type="entry name" value="Aminotrans_V_dom"/>
</dbReference>
<keyword evidence="3" id="KW-1185">Reference proteome</keyword>
<dbReference type="InterPro" id="IPR015424">
    <property type="entry name" value="PyrdxlP-dep_Trfase"/>
</dbReference>
<keyword evidence="2" id="KW-0032">Aminotransferase</keyword>
<dbReference type="AlphaFoldDB" id="A0A1W0A5E9"/>
<proteinExistence type="predicted"/>
<dbReference type="PANTHER" id="PTHR43586">
    <property type="entry name" value="CYSTEINE DESULFURASE"/>
    <property type="match status" value="1"/>
</dbReference>
<comment type="caution">
    <text evidence="2">The sequence shown here is derived from an EMBL/GenBank/DDBJ whole genome shotgun (WGS) entry which is preliminary data.</text>
</comment>
<dbReference type="SUPFAM" id="SSF53383">
    <property type="entry name" value="PLP-dependent transferases"/>
    <property type="match status" value="1"/>
</dbReference>
<dbReference type="InterPro" id="IPR015422">
    <property type="entry name" value="PyrdxlP-dep_Trfase_small"/>
</dbReference>
<feature type="domain" description="Aminotransferase class V" evidence="1">
    <location>
        <begin position="26"/>
        <end position="414"/>
    </location>
</feature>
<dbReference type="Pfam" id="PF00266">
    <property type="entry name" value="Aminotran_5"/>
    <property type="match status" value="1"/>
</dbReference>
<accession>A0A1W0A5E9</accession>
<dbReference type="STRING" id="74557.A0A1W0A5E9"/>
<protein>
    <submittedName>
        <fullName evidence="2">Aminotransferase</fullName>
    </submittedName>
</protein>
<evidence type="ECO:0000313" key="2">
    <source>
        <dbReference type="EMBL" id="OQS05502.1"/>
    </source>
</evidence>
<sequence>MTSLTATEMAAVRAEFPSFSVPNQSIFFDNAGGGQVLKRVADKVYEYLTTTSVQIGGTYATAKCGNARVLAARKAVAEFINAPNDEEVVMGSSTTSLMFLLIQAILPSIRPGDEIILTNSEHEANIGAWKRLASAGAVIKVWEVNPQSMHLELSQLDALLSNKTKWVAMTHASNVLGTVNPVKEVAARVHAVGAKLSVDAVAYAPHRLVDVQASNADIYVFSFYKVFGPHYAVMWGRRELLISFASLNHECIAQDDVPYKLQPGNVNCELVHGVTGIPEYFAAMGKVLGAPAGASNRALMQHAFDRFEQHENFLSERLLAYLRSKNNIKILGLPCNSKLHTDNIVRERIATIAFLVEGVSPRTIIDHTDRYNIGIRYGNYYAMGLAKSFDFVKFGGAVRVSMAHYNTAEEVDQLIARLKEVIP</sequence>
<dbReference type="GO" id="GO:0008483">
    <property type="term" value="F:transaminase activity"/>
    <property type="evidence" value="ECO:0007669"/>
    <property type="project" value="UniProtKB-KW"/>
</dbReference>
<keyword evidence="2" id="KW-0808">Transferase</keyword>
<organism evidence="2 3">
    <name type="scientific">Thraustotheca clavata</name>
    <dbReference type="NCBI Taxonomy" id="74557"/>
    <lineage>
        <taxon>Eukaryota</taxon>
        <taxon>Sar</taxon>
        <taxon>Stramenopiles</taxon>
        <taxon>Oomycota</taxon>
        <taxon>Saprolegniomycetes</taxon>
        <taxon>Saprolegniales</taxon>
        <taxon>Achlyaceae</taxon>
        <taxon>Thraustotheca</taxon>
    </lineage>
</organism>
<reference evidence="2 3" key="1">
    <citation type="journal article" date="2014" name="Genome Biol. Evol.">
        <title>The secreted proteins of Achlya hypogyna and Thraustotheca clavata identify the ancestral oomycete secretome and reveal gene acquisitions by horizontal gene transfer.</title>
        <authorList>
            <person name="Misner I."/>
            <person name="Blouin N."/>
            <person name="Leonard G."/>
            <person name="Richards T.A."/>
            <person name="Lane C.E."/>
        </authorList>
    </citation>
    <scope>NUCLEOTIDE SEQUENCE [LARGE SCALE GENOMIC DNA]</scope>
    <source>
        <strain evidence="2 3">ATCC 34112</strain>
    </source>
</reference>
<dbReference type="EMBL" id="JNBS01000448">
    <property type="protein sequence ID" value="OQS05502.1"/>
    <property type="molecule type" value="Genomic_DNA"/>
</dbReference>
<dbReference type="Gene3D" id="3.90.1150.10">
    <property type="entry name" value="Aspartate Aminotransferase, domain 1"/>
    <property type="match status" value="1"/>
</dbReference>
<dbReference type="NCBIfam" id="TIGR01976">
    <property type="entry name" value="am_tr_V_VC1184"/>
    <property type="match status" value="1"/>
</dbReference>
<gene>
    <name evidence="2" type="ORF">THRCLA_20598</name>
</gene>
<evidence type="ECO:0000313" key="3">
    <source>
        <dbReference type="Proteomes" id="UP000243217"/>
    </source>
</evidence>
<dbReference type="InterPro" id="IPR011340">
    <property type="entry name" value="Cys_dSase-rel"/>
</dbReference>
<dbReference type="OrthoDB" id="420046at2759"/>
<dbReference type="Proteomes" id="UP000243217">
    <property type="component" value="Unassembled WGS sequence"/>
</dbReference>
<dbReference type="Gene3D" id="3.40.640.10">
    <property type="entry name" value="Type I PLP-dependent aspartate aminotransferase-like (Major domain)"/>
    <property type="match status" value="1"/>
</dbReference>
<dbReference type="PANTHER" id="PTHR43586:SF21">
    <property type="entry name" value="PYRIDOXAL PHOSPHATE (PLP)-DEPENDENT ASPARTATE AMINOTRANSFERASE SUPERFAMILY"/>
    <property type="match status" value="1"/>
</dbReference>